<organism evidence="3 4">
    <name type="scientific">Angomonas deanei</name>
    <dbReference type="NCBI Taxonomy" id="59799"/>
    <lineage>
        <taxon>Eukaryota</taxon>
        <taxon>Discoba</taxon>
        <taxon>Euglenozoa</taxon>
        <taxon>Kinetoplastea</taxon>
        <taxon>Metakinetoplastina</taxon>
        <taxon>Trypanosomatida</taxon>
        <taxon>Trypanosomatidae</taxon>
        <taxon>Strigomonadinae</taxon>
        <taxon>Angomonas</taxon>
    </lineage>
</organism>
<protein>
    <recommendedName>
        <fullName evidence="5">Phosphoribosyl transferase domain containing protein</fullName>
    </recommendedName>
</protein>
<dbReference type="PANTHER" id="PTHR43864:SF1">
    <property type="entry name" value="XANTHINE PHOSPHORIBOSYLTRANSFERASE"/>
    <property type="match status" value="1"/>
</dbReference>
<dbReference type="SUPFAM" id="SSF53271">
    <property type="entry name" value="PRTase-like"/>
    <property type="match status" value="1"/>
</dbReference>
<dbReference type="VEuPathDB" id="TriTrypDB:ADEAN_000884200"/>
<dbReference type="EMBL" id="LR877164">
    <property type="protein sequence ID" value="CAD2221310.1"/>
    <property type="molecule type" value="Genomic_DNA"/>
</dbReference>
<evidence type="ECO:0000313" key="4">
    <source>
        <dbReference type="Proteomes" id="UP000515908"/>
    </source>
</evidence>
<dbReference type="GO" id="GO:0006166">
    <property type="term" value="P:purine ribonucleoside salvage"/>
    <property type="evidence" value="ECO:0007669"/>
    <property type="project" value="UniProtKB-KW"/>
</dbReference>
<proteinExistence type="predicted"/>
<dbReference type="OrthoDB" id="363185at2759"/>
<evidence type="ECO:0000313" key="3">
    <source>
        <dbReference type="EMBL" id="CAD2221310.1"/>
    </source>
</evidence>
<dbReference type="InterPro" id="IPR000836">
    <property type="entry name" value="PRTase_dom"/>
</dbReference>
<keyword evidence="1" id="KW-0808">Transferase</keyword>
<dbReference type="CDD" id="cd06223">
    <property type="entry name" value="PRTases_typeI"/>
    <property type="match status" value="1"/>
</dbReference>
<reference evidence="3 4" key="1">
    <citation type="submission" date="2020-08" db="EMBL/GenBank/DDBJ databases">
        <authorList>
            <person name="Newling K."/>
            <person name="Davey J."/>
            <person name="Forrester S."/>
        </authorList>
    </citation>
    <scope>NUCLEOTIDE SEQUENCE [LARGE SCALE GENOMIC DNA]</scope>
    <source>
        <strain evidence="4">Crithidia deanei Carvalho (ATCC PRA-265)</strain>
    </source>
</reference>
<dbReference type="InterPro" id="IPR050118">
    <property type="entry name" value="Pur/Pyrimidine_PRTase"/>
</dbReference>
<evidence type="ECO:0000256" key="2">
    <source>
        <dbReference type="ARBA" id="ARBA00022726"/>
    </source>
</evidence>
<dbReference type="Proteomes" id="UP000515908">
    <property type="component" value="Chromosome 20"/>
</dbReference>
<dbReference type="InterPro" id="IPR029057">
    <property type="entry name" value="PRTase-like"/>
</dbReference>
<keyword evidence="4" id="KW-1185">Reference proteome</keyword>
<dbReference type="AlphaFoldDB" id="A0A7G2CN75"/>
<dbReference type="Gene3D" id="3.40.50.2020">
    <property type="match status" value="1"/>
</dbReference>
<name>A0A7G2CN75_9TRYP</name>
<keyword evidence="2" id="KW-0660">Purine salvage</keyword>
<dbReference type="PANTHER" id="PTHR43864">
    <property type="entry name" value="HYPOXANTHINE/GUANINE PHOSPHORIBOSYLTRANSFERASE"/>
    <property type="match status" value="1"/>
</dbReference>
<accession>A0A7G2CN75</accession>
<evidence type="ECO:0000256" key="1">
    <source>
        <dbReference type="ARBA" id="ARBA00022679"/>
    </source>
</evidence>
<evidence type="ECO:0008006" key="5">
    <source>
        <dbReference type="Google" id="ProtNLM"/>
    </source>
</evidence>
<sequence length="313" mass="34466">MHLSDGNSWARAVLEQRKIPLRSFVRVRCDAANYKVEESTQHSLRSAAERGKVTTVAPYPYDTIRVASDKSAWATQLSQLTPAEVEERERTIETVFVGIPIIHNKEVDYPYCYFSFTDFIPALEPSIVEAMADLCVYYFYQGTPEPCNVLVSEGDRGGASLLHAVALRLQLPYVVAHWLTSATQASPVSTGDRRASVRSHVTSIGFSGGESQLALNGIKEGDCCLFVDDMLSSGGTAEAIFDCVTERGGEVKAALFGSEKLYPVGDTDELERKGFKRIGLIYPECRLITLTQFIVRGTVTQAPSQRVESHEGI</sequence>
<gene>
    <name evidence="3" type="ORF">ADEAN_000884200</name>
</gene>
<dbReference type="GO" id="GO:0016740">
    <property type="term" value="F:transferase activity"/>
    <property type="evidence" value="ECO:0007669"/>
    <property type="project" value="UniProtKB-KW"/>
</dbReference>